<comment type="subcellular location">
    <subcellularLocation>
        <location evidence="1">Membrane</location>
        <topology evidence="1">Peripheral membrane protein</topology>
    </subcellularLocation>
</comment>
<evidence type="ECO:0000256" key="1">
    <source>
        <dbReference type="ARBA" id="ARBA00004170"/>
    </source>
</evidence>
<dbReference type="GO" id="GO:0046872">
    <property type="term" value="F:metal ion binding"/>
    <property type="evidence" value="ECO:0007669"/>
    <property type="project" value="UniProtKB-KW"/>
</dbReference>
<dbReference type="InterPro" id="IPR017969">
    <property type="entry name" value="Heavy-metal-associated_CS"/>
</dbReference>
<accession>A0ABD1I7I0</accession>
<dbReference type="Proteomes" id="UP001567538">
    <property type="component" value="Unassembled WGS sequence"/>
</dbReference>
<reference evidence="4 5" key="1">
    <citation type="submission" date="2024-06" db="EMBL/GenBank/DDBJ databases">
        <title>A chromosome level genome sequence of Diviner's sage (Salvia divinorum).</title>
        <authorList>
            <person name="Ford S.A."/>
            <person name="Ro D.-K."/>
            <person name="Ness R.W."/>
            <person name="Phillips M.A."/>
        </authorList>
    </citation>
    <scope>NUCLEOTIDE SEQUENCE [LARGE SCALE GENOMIC DNA]</scope>
    <source>
        <strain evidence="4">SAF-2024a</strain>
        <tissue evidence="4">Leaf</tissue>
    </source>
</reference>
<dbReference type="FunFam" id="3.30.70.100:FF:000047">
    <property type="entry name" value="Copper-transporting ATPase PAA1, chloroplastic"/>
    <property type="match status" value="1"/>
</dbReference>
<dbReference type="InterPro" id="IPR006121">
    <property type="entry name" value="HMA_dom"/>
</dbReference>
<sequence length="201" mass="20953">MESTILSLGASTISILLLSKSRNSHSSPLIAHLHRRFSSTLPLQLAHLQLRRFGPGSLARVSELRPDRSQFCARYSVLSASGGGGFGGAGGDGSPESSDFKPGAVADGAALSSDVIILDVGGMTCGGCSASVRRILESQPQVSSASVNLTTETAIVWPVSEAMAAPNWKKEVGETLAKHLSSCGFTSNLRDQEAIEGDIQL</sequence>
<keyword evidence="5" id="KW-1185">Reference proteome</keyword>
<dbReference type="PROSITE" id="PS50846">
    <property type="entry name" value="HMA_2"/>
    <property type="match status" value="1"/>
</dbReference>
<dbReference type="InterPro" id="IPR036163">
    <property type="entry name" value="HMA_dom_sf"/>
</dbReference>
<evidence type="ECO:0000313" key="4">
    <source>
        <dbReference type="EMBL" id="KAL1564651.1"/>
    </source>
</evidence>
<comment type="caution">
    <text evidence="4">The sequence shown here is derived from an EMBL/GenBank/DDBJ whole genome shotgun (WGS) entry which is preliminary data.</text>
</comment>
<dbReference type="Pfam" id="PF00403">
    <property type="entry name" value="HMA"/>
    <property type="match status" value="1"/>
</dbReference>
<keyword evidence="2" id="KW-0479">Metal-binding</keyword>
<dbReference type="SUPFAM" id="SSF55008">
    <property type="entry name" value="HMA, heavy metal-associated domain"/>
    <property type="match status" value="1"/>
</dbReference>
<evidence type="ECO:0000313" key="5">
    <source>
        <dbReference type="Proteomes" id="UP001567538"/>
    </source>
</evidence>
<proteinExistence type="predicted"/>
<protein>
    <submittedName>
        <fullName evidence="4">P-type Cu(2+) transporter</fullName>
    </submittedName>
</protein>
<feature type="domain" description="HMA" evidence="3">
    <location>
        <begin position="114"/>
        <end position="181"/>
    </location>
</feature>
<organism evidence="4 5">
    <name type="scientific">Salvia divinorum</name>
    <name type="common">Maria pastora</name>
    <name type="synonym">Diviner's sage</name>
    <dbReference type="NCBI Taxonomy" id="28513"/>
    <lineage>
        <taxon>Eukaryota</taxon>
        <taxon>Viridiplantae</taxon>
        <taxon>Streptophyta</taxon>
        <taxon>Embryophyta</taxon>
        <taxon>Tracheophyta</taxon>
        <taxon>Spermatophyta</taxon>
        <taxon>Magnoliopsida</taxon>
        <taxon>eudicotyledons</taxon>
        <taxon>Gunneridae</taxon>
        <taxon>Pentapetalae</taxon>
        <taxon>asterids</taxon>
        <taxon>lamiids</taxon>
        <taxon>Lamiales</taxon>
        <taxon>Lamiaceae</taxon>
        <taxon>Nepetoideae</taxon>
        <taxon>Mentheae</taxon>
        <taxon>Salviinae</taxon>
        <taxon>Salvia</taxon>
        <taxon>Salvia subgen. Calosphace</taxon>
    </lineage>
</organism>
<gene>
    <name evidence="4" type="ORF">AAHA92_06965</name>
</gene>
<dbReference type="Gene3D" id="3.30.70.100">
    <property type="match status" value="1"/>
</dbReference>
<dbReference type="EMBL" id="JBEAFC010000003">
    <property type="protein sequence ID" value="KAL1564651.1"/>
    <property type="molecule type" value="Genomic_DNA"/>
</dbReference>
<evidence type="ECO:0000256" key="2">
    <source>
        <dbReference type="ARBA" id="ARBA00022723"/>
    </source>
</evidence>
<dbReference type="GO" id="GO:0009626">
    <property type="term" value="P:plant-type hypersensitive response"/>
    <property type="evidence" value="ECO:0007669"/>
    <property type="project" value="UniProtKB-KW"/>
</dbReference>
<dbReference type="CDD" id="cd00371">
    <property type="entry name" value="HMA"/>
    <property type="match status" value="1"/>
</dbReference>
<dbReference type="GO" id="GO:0016020">
    <property type="term" value="C:membrane"/>
    <property type="evidence" value="ECO:0007669"/>
    <property type="project" value="UniProtKB-SubCell"/>
</dbReference>
<dbReference type="PROSITE" id="PS01047">
    <property type="entry name" value="HMA_1"/>
    <property type="match status" value="1"/>
</dbReference>
<dbReference type="AlphaFoldDB" id="A0ABD1I7I0"/>
<name>A0ABD1I7I0_SALDI</name>
<evidence type="ECO:0000259" key="3">
    <source>
        <dbReference type="PROSITE" id="PS50846"/>
    </source>
</evidence>